<accession>A0A139A1X2</accession>
<feature type="compositionally biased region" description="Polar residues" evidence="1">
    <location>
        <begin position="79"/>
        <end position="89"/>
    </location>
</feature>
<reference evidence="3 4" key="1">
    <citation type="journal article" date="2015" name="Genome Biol. Evol.">
        <title>Phylogenomic analyses indicate that early fungi evolved digesting cell walls of algal ancestors of land plants.</title>
        <authorList>
            <person name="Chang Y."/>
            <person name="Wang S."/>
            <person name="Sekimoto S."/>
            <person name="Aerts A.L."/>
            <person name="Choi C."/>
            <person name="Clum A."/>
            <person name="LaButti K.M."/>
            <person name="Lindquist E.A."/>
            <person name="Yee Ngan C."/>
            <person name="Ohm R.A."/>
            <person name="Salamov A.A."/>
            <person name="Grigoriev I.V."/>
            <person name="Spatafora J.W."/>
            <person name="Berbee M.L."/>
        </authorList>
    </citation>
    <scope>NUCLEOTIDE SEQUENCE [LARGE SCALE GENOMIC DNA]</scope>
    <source>
        <strain evidence="3 4">JEL478</strain>
    </source>
</reference>
<dbReference type="OrthoDB" id="2155719at2759"/>
<keyword evidence="2" id="KW-0732">Signal</keyword>
<name>A0A139A1X2_GONPJ</name>
<dbReference type="EMBL" id="KQ965814">
    <property type="protein sequence ID" value="KXS10790.1"/>
    <property type="molecule type" value="Genomic_DNA"/>
</dbReference>
<keyword evidence="4" id="KW-1185">Reference proteome</keyword>
<feature type="chain" id="PRO_5007295863" evidence="2">
    <location>
        <begin position="23"/>
        <end position="101"/>
    </location>
</feature>
<organism evidence="3 4">
    <name type="scientific">Gonapodya prolifera (strain JEL478)</name>
    <name type="common">Monoblepharis prolifera</name>
    <dbReference type="NCBI Taxonomy" id="1344416"/>
    <lineage>
        <taxon>Eukaryota</taxon>
        <taxon>Fungi</taxon>
        <taxon>Fungi incertae sedis</taxon>
        <taxon>Chytridiomycota</taxon>
        <taxon>Chytridiomycota incertae sedis</taxon>
        <taxon>Monoblepharidomycetes</taxon>
        <taxon>Monoblepharidales</taxon>
        <taxon>Gonapodyaceae</taxon>
        <taxon>Gonapodya</taxon>
    </lineage>
</organism>
<feature type="compositionally biased region" description="Basic and acidic residues" evidence="1">
    <location>
        <begin position="90"/>
        <end position="101"/>
    </location>
</feature>
<evidence type="ECO:0000256" key="2">
    <source>
        <dbReference type="SAM" id="SignalP"/>
    </source>
</evidence>
<gene>
    <name evidence="3" type="ORF">M427DRAFT_158788</name>
</gene>
<feature type="signal peptide" evidence="2">
    <location>
        <begin position="1"/>
        <end position="22"/>
    </location>
</feature>
<evidence type="ECO:0000313" key="4">
    <source>
        <dbReference type="Proteomes" id="UP000070544"/>
    </source>
</evidence>
<protein>
    <submittedName>
        <fullName evidence="3">Uncharacterized protein</fullName>
    </submittedName>
</protein>
<feature type="region of interest" description="Disordered" evidence="1">
    <location>
        <begin position="75"/>
        <end position="101"/>
    </location>
</feature>
<proteinExistence type="predicted"/>
<dbReference type="AlphaFoldDB" id="A0A139A1X2"/>
<sequence length="101" mass="11185">MSLLSVTLTFFLIANPLRMVLTAMQKAVKFDFSAISDGSMKTRRSIVAEVGDIQEKFMELLTTFSKALKANKALVTGSRRVSSSTGNENNNDKAPLRRNEK</sequence>
<evidence type="ECO:0000256" key="1">
    <source>
        <dbReference type="SAM" id="MobiDB-lite"/>
    </source>
</evidence>
<dbReference type="Proteomes" id="UP000070544">
    <property type="component" value="Unassembled WGS sequence"/>
</dbReference>
<evidence type="ECO:0000313" key="3">
    <source>
        <dbReference type="EMBL" id="KXS10790.1"/>
    </source>
</evidence>